<feature type="signal peptide" evidence="1">
    <location>
        <begin position="1"/>
        <end position="22"/>
    </location>
</feature>
<name>A0A6U3SUT9_9STRA</name>
<accession>A0A6U3SUT9</accession>
<reference evidence="3" key="1">
    <citation type="submission" date="2021-01" db="EMBL/GenBank/DDBJ databases">
        <authorList>
            <person name="Corre E."/>
            <person name="Pelletier E."/>
            <person name="Niang G."/>
            <person name="Scheremetjew M."/>
            <person name="Finn R."/>
            <person name="Kale V."/>
            <person name="Holt S."/>
            <person name="Cochrane G."/>
            <person name="Meng A."/>
            <person name="Brown T."/>
            <person name="Cohen L."/>
        </authorList>
    </citation>
    <scope>NUCLEOTIDE SEQUENCE</scope>
    <source>
        <strain evidence="3">SM1012Den-03</strain>
    </source>
</reference>
<dbReference type="EMBL" id="HBGZ01003878">
    <property type="protein sequence ID" value="CAD9577733.1"/>
    <property type="molecule type" value="Transcribed_RNA"/>
</dbReference>
<organism evidence="3">
    <name type="scientific">Skeletonema marinoi</name>
    <dbReference type="NCBI Taxonomy" id="267567"/>
    <lineage>
        <taxon>Eukaryota</taxon>
        <taxon>Sar</taxon>
        <taxon>Stramenopiles</taxon>
        <taxon>Ochrophyta</taxon>
        <taxon>Bacillariophyta</taxon>
        <taxon>Coscinodiscophyceae</taxon>
        <taxon>Thalassiosirophycidae</taxon>
        <taxon>Thalassiosirales</taxon>
        <taxon>Skeletonemataceae</taxon>
        <taxon>Skeletonema</taxon>
        <taxon>Skeletonema marinoi-dohrnii complex</taxon>
    </lineage>
</organism>
<evidence type="ECO:0000313" key="3">
    <source>
        <dbReference type="EMBL" id="CAD9577733.1"/>
    </source>
</evidence>
<dbReference type="EMBL" id="HBGZ01003877">
    <property type="protein sequence ID" value="CAD9577731.1"/>
    <property type="molecule type" value="Transcribed_RNA"/>
</dbReference>
<feature type="chain" id="PRO_5036393885" evidence="1">
    <location>
        <begin position="23"/>
        <end position="381"/>
    </location>
</feature>
<keyword evidence="1" id="KW-0732">Signal</keyword>
<evidence type="ECO:0000256" key="1">
    <source>
        <dbReference type="SAM" id="SignalP"/>
    </source>
</evidence>
<proteinExistence type="predicted"/>
<gene>
    <name evidence="2" type="ORF">SMAR0320_LOCUS2631</name>
    <name evidence="3" type="ORF">SMAR0320_LOCUS2632</name>
</gene>
<sequence>MGFVQHLIILSALLLIQTESFSLRPDPAPSAQLDRREALKATLGFASVLISPLTSNAIDYSDDQQGIGVITDSSIGKAFRRSVVRGAQVADKLDEGWEKLSDGLRDKSKCDKNTGRRLYDNGVRKDGTPIGNPGLGALCEPVELLPLDTVFAEKLLETAIKSATLVSATKEDYLQKAIQDTKDLVRPSFERSMIGSDEEKRKKSFNFEFYSVMRAITNLLGERRVSIRDFQLAWGRELVSMYAPSADRKDYSSPFPKIDEFEDYDYDKNKLLDALGAVTVTLDAFKSGGILGFVEISIPYDDYGSVVTVAVDDYVPITAEILLSEQKLLSQGPIQALVVYLLENASIAFAADTFYLDPSTTSQTAYNPTQLLLSLSNLRKM</sequence>
<evidence type="ECO:0000313" key="2">
    <source>
        <dbReference type="EMBL" id="CAD9577731.1"/>
    </source>
</evidence>
<protein>
    <submittedName>
        <fullName evidence="3">Uncharacterized protein</fullName>
    </submittedName>
</protein>
<dbReference type="AlphaFoldDB" id="A0A6U3SUT9"/>